<organism evidence="2 3">
    <name type="scientific">Synechococcus phage S-WAM1</name>
    <dbReference type="NCBI Taxonomy" id="1815521"/>
    <lineage>
        <taxon>Viruses</taxon>
        <taxon>Duplodnaviria</taxon>
        <taxon>Heunggongvirae</taxon>
        <taxon>Uroviricota</taxon>
        <taxon>Caudoviricetes</taxon>
        <taxon>Pantevenvirales</taxon>
        <taxon>Kyanoviridae</taxon>
        <taxon>Sokavirus</taxon>
        <taxon>Sokavirus swam1</taxon>
    </lineage>
</organism>
<proteinExistence type="predicted"/>
<dbReference type="RefSeq" id="YP_009325030.1">
    <property type="nucleotide sequence ID" value="NC_031944.1"/>
</dbReference>
<sequence length="109" mass="12416">MTTPLFISEAPALEIRNIIKSLSPGAKVKWHDVVGTIEFVDDAYITICINEKPNPPGSKQPMNKCCLLVFNKYWDELEVDDTYFNHVKSYHGKTNDHPGNELLPTIDKR</sequence>
<protein>
    <submittedName>
        <fullName evidence="2">Uncharacterized protein</fullName>
    </submittedName>
</protein>
<evidence type="ECO:0000256" key="1">
    <source>
        <dbReference type="SAM" id="MobiDB-lite"/>
    </source>
</evidence>
<feature type="region of interest" description="Disordered" evidence="1">
    <location>
        <begin position="90"/>
        <end position="109"/>
    </location>
</feature>
<reference evidence="2 3" key="1">
    <citation type="journal article" date="2016" name="Virology">
        <title>The genomic content and context of auxiliary metabolic genes in marine cyanomyoviruses.</title>
        <authorList>
            <person name="Crummett L.T."/>
            <person name="Puxty R.J."/>
            <person name="Weihe C."/>
            <person name="Marston M.F."/>
            <person name="Martiny J.B."/>
        </authorList>
    </citation>
    <scope>NUCLEOTIDE SEQUENCE [LARGE SCALE GENOMIC DNA]</scope>
    <source>
        <strain evidence="2">0810PA09</strain>
    </source>
</reference>
<dbReference type="Proteomes" id="UP000204364">
    <property type="component" value="Segment"/>
</dbReference>
<dbReference type="GeneID" id="30309994"/>
<name>A0A1D8KSK8_9CAUD</name>
<accession>A0A1D8KSK8</accession>
<keyword evidence="3" id="KW-1185">Reference proteome</keyword>
<dbReference type="KEGG" id="vg:30309994"/>
<evidence type="ECO:0000313" key="3">
    <source>
        <dbReference type="Proteomes" id="UP000204364"/>
    </source>
</evidence>
<gene>
    <name evidence="2" type="ORF">P090810_041</name>
</gene>
<evidence type="ECO:0000313" key="2">
    <source>
        <dbReference type="EMBL" id="AOV61514.1"/>
    </source>
</evidence>
<dbReference type="EMBL" id="KU686210">
    <property type="protein sequence ID" value="AOV61514.1"/>
    <property type="molecule type" value="Genomic_DNA"/>
</dbReference>
<dbReference type="OrthoDB" id="27710at10239"/>